<feature type="transmembrane region" description="Helical" evidence="1">
    <location>
        <begin position="28"/>
        <end position="48"/>
    </location>
</feature>
<sequence>MRISGPVAVSTTKWFSVCLLYLQLQNQYFSLFHVIFTSYHVLLAMYLCTLLRHYGTLSCLFLHYISSYT</sequence>
<accession>A0A2P2IQ05</accession>
<proteinExistence type="predicted"/>
<reference evidence="2" key="1">
    <citation type="submission" date="2018-02" db="EMBL/GenBank/DDBJ databases">
        <title>Rhizophora mucronata_Transcriptome.</title>
        <authorList>
            <person name="Meera S.P."/>
            <person name="Sreeshan A."/>
            <person name="Augustine A."/>
        </authorList>
    </citation>
    <scope>NUCLEOTIDE SEQUENCE</scope>
    <source>
        <tissue evidence="2">Leaf</tissue>
    </source>
</reference>
<dbReference type="AlphaFoldDB" id="A0A2P2IQ05"/>
<keyword evidence="1" id="KW-0812">Transmembrane</keyword>
<evidence type="ECO:0000313" key="2">
    <source>
        <dbReference type="EMBL" id="MBW83311.1"/>
    </source>
</evidence>
<keyword evidence="1" id="KW-0472">Membrane</keyword>
<keyword evidence="1" id="KW-1133">Transmembrane helix</keyword>
<name>A0A2P2IQ05_RHIMU</name>
<dbReference type="EMBL" id="GGEC01002828">
    <property type="protein sequence ID" value="MBW83311.1"/>
    <property type="molecule type" value="Transcribed_RNA"/>
</dbReference>
<organism evidence="2">
    <name type="scientific">Rhizophora mucronata</name>
    <name type="common">Asiatic mangrove</name>
    <dbReference type="NCBI Taxonomy" id="61149"/>
    <lineage>
        <taxon>Eukaryota</taxon>
        <taxon>Viridiplantae</taxon>
        <taxon>Streptophyta</taxon>
        <taxon>Embryophyta</taxon>
        <taxon>Tracheophyta</taxon>
        <taxon>Spermatophyta</taxon>
        <taxon>Magnoliopsida</taxon>
        <taxon>eudicotyledons</taxon>
        <taxon>Gunneridae</taxon>
        <taxon>Pentapetalae</taxon>
        <taxon>rosids</taxon>
        <taxon>fabids</taxon>
        <taxon>Malpighiales</taxon>
        <taxon>Rhizophoraceae</taxon>
        <taxon>Rhizophora</taxon>
    </lineage>
</organism>
<protein>
    <submittedName>
        <fullName evidence="2">Uncharacterized protein</fullName>
    </submittedName>
</protein>
<evidence type="ECO:0000256" key="1">
    <source>
        <dbReference type="SAM" id="Phobius"/>
    </source>
</evidence>